<comment type="similarity">
    <text evidence="1">Belongs to the membrane fusion protein (MFP) (TC 8.A.1) family.</text>
</comment>
<feature type="domain" description="YknX-like C-terminal permuted SH3-like" evidence="5">
    <location>
        <begin position="288"/>
        <end position="354"/>
    </location>
</feature>
<proteinExistence type="inferred from homology"/>
<sequence length="425" mass="46020">MSKSRKIKIGIAAGIIVILAVAMIVMRGGKKAKGGMPMGQEASVTVVRAEQPSSGDIILTTGLTGTVEPSDVVHIYAKAAGDVTAVYVKAGDMVTQGQVLFEIDTEQVETAKNSMDAASVSLSEAQSNLRRMQILYSGGDLSEQEYEQYVNAVKSAQLQYESAKLAYERQVQYSSVTAPINGKIESFDVEVYDRVSQSQDLCVIAGEGENIVSFYVTQRMMQNANVGDELEIQKNGTTYKAYISEINSMVDRDTGLFKVKAQIENTQEIAAGSTVKLNLVTERALDTMVVPIDAIYYSGGNAYVYLYQDGTASMAQVEVGLEDEEHAQILSGLSADDMVVSTWSSNLYEGAKIRLRDEVQPGEEAQFREETQAGEKTQSGEEFQSREEFQSGEGNQSEEETQAGETAAPGGEDSKHAASQAEQEA</sequence>
<dbReference type="AlphaFoldDB" id="A0A414AW93"/>
<dbReference type="InterPro" id="IPR058625">
    <property type="entry name" value="MdtA-like_BSH"/>
</dbReference>
<dbReference type="Gene3D" id="1.10.287.470">
    <property type="entry name" value="Helix hairpin bin"/>
    <property type="match status" value="1"/>
</dbReference>
<evidence type="ECO:0000256" key="3">
    <source>
        <dbReference type="SAM" id="Phobius"/>
    </source>
</evidence>
<dbReference type="Gene3D" id="2.40.420.20">
    <property type="match status" value="1"/>
</dbReference>
<dbReference type="GO" id="GO:0015562">
    <property type="term" value="F:efflux transmembrane transporter activity"/>
    <property type="evidence" value="ECO:0007669"/>
    <property type="project" value="TreeGrafter"/>
</dbReference>
<dbReference type="EMBL" id="QSHZ01000010">
    <property type="protein sequence ID" value="RHC56068.1"/>
    <property type="molecule type" value="Genomic_DNA"/>
</dbReference>
<dbReference type="GO" id="GO:1990281">
    <property type="term" value="C:efflux pump complex"/>
    <property type="evidence" value="ECO:0007669"/>
    <property type="project" value="TreeGrafter"/>
</dbReference>
<feature type="domain" description="Multidrug resistance protein MdtA-like barrel-sandwich hybrid" evidence="4">
    <location>
        <begin position="72"/>
        <end position="201"/>
    </location>
</feature>
<dbReference type="Gene3D" id="2.40.50.100">
    <property type="match status" value="1"/>
</dbReference>
<evidence type="ECO:0000256" key="1">
    <source>
        <dbReference type="ARBA" id="ARBA00009477"/>
    </source>
</evidence>
<feature type="compositionally biased region" description="Basic and acidic residues" evidence="2">
    <location>
        <begin position="359"/>
        <end position="373"/>
    </location>
</feature>
<dbReference type="Proteomes" id="UP000283975">
    <property type="component" value="Unassembled WGS sequence"/>
</dbReference>
<dbReference type="NCBIfam" id="TIGR01730">
    <property type="entry name" value="RND_mfp"/>
    <property type="match status" value="1"/>
</dbReference>
<evidence type="ECO:0000313" key="6">
    <source>
        <dbReference type="EMBL" id="RHC56068.1"/>
    </source>
</evidence>
<evidence type="ECO:0000313" key="7">
    <source>
        <dbReference type="Proteomes" id="UP000283975"/>
    </source>
</evidence>
<dbReference type="Pfam" id="PF25917">
    <property type="entry name" value="BSH_RND"/>
    <property type="match status" value="1"/>
</dbReference>
<comment type="caution">
    <text evidence="6">The sequence shown here is derived from an EMBL/GenBank/DDBJ whole genome shotgun (WGS) entry which is preliminary data.</text>
</comment>
<dbReference type="RefSeq" id="WP_117625927.1">
    <property type="nucleotide sequence ID" value="NZ_CAUFHZ010000032.1"/>
</dbReference>
<accession>A0A414AW93</accession>
<dbReference type="InterPro" id="IPR058637">
    <property type="entry name" value="YknX-like_C"/>
</dbReference>
<reference evidence="6 7" key="1">
    <citation type="submission" date="2018-08" db="EMBL/GenBank/DDBJ databases">
        <title>A genome reference for cultivated species of the human gut microbiota.</title>
        <authorList>
            <person name="Zou Y."/>
            <person name="Xue W."/>
            <person name="Luo G."/>
        </authorList>
    </citation>
    <scope>NUCLEOTIDE SEQUENCE [LARGE SCALE GENOMIC DNA]</scope>
    <source>
        <strain evidence="6 7">AM35-14</strain>
    </source>
</reference>
<protein>
    <submittedName>
        <fullName evidence="6">Efflux RND transporter periplasmic adaptor subunit</fullName>
    </submittedName>
</protein>
<name>A0A414AW93_9FIRM</name>
<keyword evidence="3" id="KW-0472">Membrane</keyword>
<dbReference type="PANTHER" id="PTHR30469">
    <property type="entry name" value="MULTIDRUG RESISTANCE PROTEIN MDTA"/>
    <property type="match status" value="1"/>
</dbReference>
<keyword evidence="3" id="KW-0812">Transmembrane</keyword>
<organism evidence="6 7">
    <name type="scientific">Enterocloster bolteae</name>
    <dbReference type="NCBI Taxonomy" id="208479"/>
    <lineage>
        <taxon>Bacteria</taxon>
        <taxon>Bacillati</taxon>
        <taxon>Bacillota</taxon>
        <taxon>Clostridia</taxon>
        <taxon>Lachnospirales</taxon>
        <taxon>Lachnospiraceae</taxon>
        <taxon>Enterocloster</taxon>
    </lineage>
</organism>
<dbReference type="SUPFAM" id="SSF111369">
    <property type="entry name" value="HlyD-like secretion proteins"/>
    <property type="match status" value="1"/>
</dbReference>
<dbReference type="Gene3D" id="2.40.30.170">
    <property type="match status" value="1"/>
</dbReference>
<evidence type="ECO:0000259" key="4">
    <source>
        <dbReference type="Pfam" id="PF25917"/>
    </source>
</evidence>
<evidence type="ECO:0000259" key="5">
    <source>
        <dbReference type="Pfam" id="PF25989"/>
    </source>
</evidence>
<feature type="region of interest" description="Disordered" evidence="2">
    <location>
        <begin position="359"/>
        <end position="425"/>
    </location>
</feature>
<dbReference type="Pfam" id="PF25989">
    <property type="entry name" value="YknX_C"/>
    <property type="match status" value="1"/>
</dbReference>
<dbReference type="InterPro" id="IPR006143">
    <property type="entry name" value="RND_pump_MFP"/>
</dbReference>
<keyword evidence="3" id="KW-1133">Transmembrane helix</keyword>
<gene>
    <name evidence="6" type="ORF">DW839_10920</name>
</gene>
<evidence type="ECO:0000256" key="2">
    <source>
        <dbReference type="SAM" id="MobiDB-lite"/>
    </source>
</evidence>
<feature type="transmembrane region" description="Helical" evidence="3">
    <location>
        <begin position="7"/>
        <end position="26"/>
    </location>
</feature>